<dbReference type="InterPro" id="IPR043472">
    <property type="entry name" value="Macro_dom-like"/>
</dbReference>
<keyword evidence="8" id="KW-0645">Protease</keyword>
<evidence type="ECO:0000256" key="6">
    <source>
        <dbReference type="ARBA" id="ARBA00014190"/>
    </source>
</evidence>
<evidence type="ECO:0000256" key="9">
    <source>
        <dbReference type="ARBA" id="ARBA00022801"/>
    </source>
</evidence>
<evidence type="ECO:0000256" key="17">
    <source>
        <dbReference type="ARBA" id="ARBA00045966"/>
    </source>
</evidence>
<dbReference type="InterPro" id="IPR000819">
    <property type="entry name" value="Peptidase_M17_C"/>
</dbReference>
<evidence type="ECO:0000256" key="3">
    <source>
        <dbReference type="ARBA" id="ARBA00009528"/>
    </source>
</evidence>
<comment type="catalytic activity">
    <reaction evidence="1">
        <text>Release of an N-terminal amino acid, Xaa-|-Yaa-, in which Xaa is preferably Leu, but may be other amino acids including Pro although not Arg or Lys, and Yaa may be Pro. Amino acid amides and methyl esters are also readily hydrolyzed, but rates on arylamides are exceedingly low.</text>
        <dbReference type="EC" id="3.4.11.1"/>
    </reaction>
</comment>
<dbReference type="SUPFAM" id="SSF53187">
    <property type="entry name" value="Zn-dependent exopeptidases"/>
    <property type="match status" value="1"/>
</dbReference>
<proteinExistence type="inferred from homology"/>
<protein>
    <recommendedName>
        <fullName evidence="6">Cytosol aminopeptidase</fullName>
        <ecNumber evidence="4">3.4.11.1</ecNumber>
        <ecNumber evidence="5">3.4.11.5</ecNumber>
        <ecNumber evidence="11">3.4.13.23</ecNumber>
    </recommendedName>
    <alternativeName>
        <fullName evidence="14">Cysteinylglycine-S-conjugate dipeptidase</fullName>
    </alternativeName>
    <alternativeName>
        <fullName evidence="15">Leucine aminopeptidase 3</fullName>
    </alternativeName>
    <alternativeName>
        <fullName evidence="16">Leucyl aminopeptidase</fullName>
    </alternativeName>
    <alternativeName>
        <fullName evidence="13">Proline aminopeptidase</fullName>
    </alternativeName>
    <alternativeName>
        <fullName evidence="12">Prolyl aminopeptidase</fullName>
    </alternativeName>
</protein>
<evidence type="ECO:0000256" key="8">
    <source>
        <dbReference type="ARBA" id="ARBA00022670"/>
    </source>
</evidence>
<dbReference type="Gene3D" id="3.40.220.10">
    <property type="entry name" value="Leucine Aminopeptidase, subunit E, domain 1"/>
    <property type="match status" value="1"/>
</dbReference>
<comment type="catalytic activity">
    <reaction evidence="18">
        <text>S-benzyl-L-cysteinylglycine + H2O = S-benzyl-L-cysteine + glycine</text>
        <dbReference type="Rhea" id="RHEA:62568"/>
        <dbReference type="ChEBI" id="CHEBI:15377"/>
        <dbReference type="ChEBI" id="CHEBI:57305"/>
        <dbReference type="ChEBI" id="CHEBI:145802"/>
        <dbReference type="ChEBI" id="CHEBI:145803"/>
    </reaction>
    <physiologicalReaction direction="left-to-right" evidence="18">
        <dbReference type="Rhea" id="RHEA:62569"/>
    </physiologicalReaction>
</comment>
<dbReference type="SUPFAM" id="SSF52949">
    <property type="entry name" value="Macro domain-like"/>
    <property type="match status" value="1"/>
</dbReference>
<evidence type="ECO:0000256" key="4">
    <source>
        <dbReference type="ARBA" id="ARBA00012565"/>
    </source>
</evidence>
<comment type="similarity">
    <text evidence="3">Belongs to the peptidase M17 family.</text>
</comment>
<gene>
    <name evidence="21" type="ORF">V9T40_010809</name>
</gene>
<dbReference type="InterPro" id="IPR008283">
    <property type="entry name" value="Peptidase_M17_N"/>
</dbReference>
<evidence type="ECO:0000256" key="16">
    <source>
        <dbReference type="ARBA" id="ARBA00033172"/>
    </source>
</evidence>
<evidence type="ECO:0000313" key="22">
    <source>
        <dbReference type="Proteomes" id="UP001367676"/>
    </source>
</evidence>
<evidence type="ECO:0000259" key="20">
    <source>
        <dbReference type="PROSITE" id="PS00631"/>
    </source>
</evidence>
<dbReference type="Pfam" id="PF00883">
    <property type="entry name" value="Peptidase_M17"/>
    <property type="match status" value="1"/>
</dbReference>
<dbReference type="GO" id="GO:0005737">
    <property type="term" value="C:cytoplasm"/>
    <property type="evidence" value="ECO:0007669"/>
    <property type="project" value="InterPro"/>
</dbReference>
<evidence type="ECO:0000256" key="12">
    <source>
        <dbReference type="ARBA" id="ARBA00029605"/>
    </source>
</evidence>
<dbReference type="EC" id="3.4.11.5" evidence="5"/>
<dbReference type="Proteomes" id="UP001367676">
    <property type="component" value="Unassembled WGS sequence"/>
</dbReference>
<evidence type="ECO:0000256" key="10">
    <source>
        <dbReference type="ARBA" id="ARBA00023511"/>
    </source>
</evidence>
<dbReference type="GO" id="GO:0030145">
    <property type="term" value="F:manganese ion binding"/>
    <property type="evidence" value="ECO:0007669"/>
    <property type="project" value="InterPro"/>
</dbReference>
<dbReference type="PROSITE" id="PS00631">
    <property type="entry name" value="CYTOSOL_AP"/>
    <property type="match status" value="1"/>
</dbReference>
<keyword evidence="7" id="KW-0031">Aminopeptidase</keyword>
<comment type="function">
    <text evidence="17">Cytosolic metallopeptidase that catalyzes the removal of unsubstituted N-terminal hydrophobic amino acids from various peptides. The presence of Zn(2+) ions is essential for the peptidase activity, and the association with other cofactors can modulate the substrate spectificity of the enzyme. For instance, in the presence of Mn(2+), it displays a specific Cys-Gly hydrolyzing activity of Cys-Gly-S-conjugates. Involved in the metabolism of glutathione and in the degradation of glutathione S-conjugates, which may play a role in the control of the cell redox status.</text>
</comment>
<dbReference type="InterPro" id="IPR011356">
    <property type="entry name" value="Leucine_aapep/pepB"/>
</dbReference>
<evidence type="ECO:0000256" key="1">
    <source>
        <dbReference type="ARBA" id="ARBA00000135"/>
    </source>
</evidence>
<feature type="domain" description="Cytosol aminopeptidase" evidence="20">
    <location>
        <begin position="296"/>
        <end position="303"/>
    </location>
</feature>
<comment type="caution">
    <text evidence="21">The sequence shown here is derived from an EMBL/GenBank/DDBJ whole genome shotgun (WGS) entry which is preliminary data.</text>
</comment>
<evidence type="ECO:0000256" key="11">
    <source>
        <dbReference type="ARBA" id="ARBA00023625"/>
    </source>
</evidence>
<evidence type="ECO:0000256" key="5">
    <source>
        <dbReference type="ARBA" id="ARBA00012568"/>
    </source>
</evidence>
<dbReference type="CDD" id="cd00433">
    <property type="entry name" value="Peptidase_M17"/>
    <property type="match status" value="1"/>
</dbReference>
<sequence length="452" mass="48913">MNNIILFSVKSTLRPGKAKVFYTSSSQFDAVAVVGLPKKGTGINEAEGLDEAKEGVREAAAAGCRCLQADGIKNISVETFEDAEAAAEGSHLGVWKFQEFKTKKEDASIPEIVNYDKKSEKEWKIGCIKADAQNVARRLMDMPSNKMTPLIFANVAEKLLRPCGLEVKCYDKTWITSKKMESFLSVAKGSVEPPVFLEMKYKRGKEKDQPIVLVGKGVTFDSGGISIKPSANMDEMRADMGGAACVLATLLSVAQLELPINVTGLIPLCENMPSSTANRPGDIVTAMNGKTIQIDNTDAEGRLILADALCYAASMKPRFTLDIATLTGAMRVALGGAATGVFTNSPSLWKELESAGVYSGDRVWRFPLWKYYTKQVTDFPAVDVNNIGKGKGGGSCTAAAFLKEFSPPGDWLHLDIASVMGPNDESPYLHKGMTGRPTRTLTQFLIQLSRQA</sequence>
<evidence type="ECO:0000313" key="21">
    <source>
        <dbReference type="EMBL" id="KAK7573618.1"/>
    </source>
</evidence>
<dbReference type="EC" id="3.4.11.1" evidence="4"/>
<dbReference type="PRINTS" id="PR00481">
    <property type="entry name" value="LAMNOPPTDASE"/>
</dbReference>
<evidence type="ECO:0000256" key="7">
    <source>
        <dbReference type="ARBA" id="ARBA00022438"/>
    </source>
</evidence>
<keyword evidence="22" id="KW-1185">Reference proteome</keyword>
<dbReference type="EC" id="3.4.13.23" evidence="11"/>
<dbReference type="EMBL" id="JBBCAQ010000037">
    <property type="protein sequence ID" value="KAK7573618.1"/>
    <property type="molecule type" value="Genomic_DNA"/>
</dbReference>
<dbReference type="GO" id="GO:0070006">
    <property type="term" value="F:metalloaminopeptidase activity"/>
    <property type="evidence" value="ECO:0007669"/>
    <property type="project" value="InterPro"/>
</dbReference>
<dbReference type="Gene3D" id="3.40.630.10">
    <property type="entry name" value="Zn peptidases"/>
    <property type="match status" value="1"/>
</dbReference>
<reference evidence="21 22" key="1">
    <citation type="submission" date="2024-03" db="EMBL/GenBank/DDBJ databases">
        <title>Adaptation during the transition from Ophiocordyceps entomopathogen to insect associate is accompanied by gene loss and intensified selection.</title>
        <authorList>
            <person name="Ward C.M."/>
            <person name="Onetto C.A."/>
            <person name="Borneman A.R."/>
        </authorList>
    </citation>
    <scope>NUCLEOTIDE SEQUENCE [LARGE SCALE GENOMIC DNA]</scope>
    <source>
        <strain evidence="21">AWRI1</strain>
        <tissue evidence="21">Single Adult Female</tissue>
    </source>
</reference>
<comment type="catalytic activity">
    <reaction evidence="19">
        <text>L-cysteinylglycine + H2O = L-cysteine + glycine</text>
        <dbReference type="Rhea" id="RHEA:28783"/>
        <dbReference type="ChEBI" id="CHEBI:15377"/>
        <dbReference type="ChEBI" id="CHEBI:35235"/>
        <dbReference type="ChEBI" id="CHEBI:57305"/>
        <dbReference type="ChEBI" id="CHEBI:61694"/>
    </reaction>
    <physiologicalReaction direction="left-to-right" evidence="19">
        <dbReference type="Rhea" id="RHEA:28784"/>
    </physiologicalReaction>
</comment>
<dbReference type="PANTHER" id="PTHR11963">
    <property type="entry name" value="LEUCINE AMINOPEPTIDASE-RELATED"/>
    <property type="match status" value="1"/>
</dbReference>
<evidence type="ECO:0000256" key="14">
    <source>
        <dbReference type="ARBA" id="ARBA00030997"/>
    </source>
</evidence>
<comment type="catalytic activity">
    <reaction evidence="2">
        <text>Release of N-terminal proline from a peptide.</text>
        <dbReference type="EC" id="3.4.11.5"/>
    </reaction>
</comment>
<dbReference type="HAMAP" id="MF_00181">
    <property type="entry name" value="Cytosol_peptidase_M17"/>
    <property type="match status" value="1"/>
</dbReference>
<dbReference type="InterPro" id="IPR023042">
    <property type="entry name" value="Peptidase_M17_leu_NH2_pept"/>
</dbReference>
<evidence type="ECO:0000256" key="19">
    <source>
        <dbReference type="ARBA" id="ARBA00049107"/>
    </source>
</evidence>
<dbReference type="AlphaFoldDB" id="A0AAN9T835"/>
<dbReference type="Pfam" id="PF02789">
    <property type="entry name" value="Peptidase_M17_N"/>
    <property type="match status" value="1"/>
</dbReference>
<evidence type="ECO:0000256" key="18">
    <source>
        <dbReference type="ARBA" id="ARBA00047881"/>
    </source>
</evidence>
<dbReference type="PANTHER" id="PTHR11963:SF23">
    <property type="entry name" value="CYTOSOL AMINOPEPTIDASE"/>
    <property type="match status" value="1"/>
</dbReference>
<accession>A0AAN9T835</accession>
<evidence type="ECO:0000256" key="15">
    <source>
        <dbReference type="ARBA" id="ARBA00031564"/>
    </source>
</evidence>
<evidence type="ECO:0000256" key="13">
    <source>
        <dbReference type="ARBA" id="ARBA00030930"/>
    </source>
</evidence>
<keyword evidence="9" id="KW-0378">Hydrolase</keyword>
<dbReference type="GO" id="GO:0006508">
    <property type="term" value="P:proteolysis"/>
    <property type="evidence" value="ECO:0007669"/>
    <property type="project" value="UniProtKB-KW"/>
</dbReference>
<organism evidence="21 22">
    <name type="scientific">Parthenolecanium corni</name>
    <dbReference type="NCBI Taxonomy" id="536013"/>
    <lineage>
        <taxon>Eukaryota</taxon>
        <taxon>Metazoa</taxon>
        <taxon>Ecdysozoa</taxon>
        <taxon>Arthropoda</taxon>
        <taxon>Hexapoda</taxon>
        <taxon>Insecta</taxon>
        <taxon>Pterygota</taxon>
        <taxon>Neoptera</taxon>
        <taxon>Paraneoptera</taxon>
        <taxon>Hemiptera</taxon>
        <taxon>Sternorrhyncha</taxon>
        <taxon>Coccoidea</taxon>
        <taxon>Coccidae</taxon>
        <taxon>Parthenolecanium</taxon>
    </lineage>
</organism>
<evidence type="ECO:0000256" key="2">
    <source>
        <dbReference type="ARBA" id="ARBA00001585"/>
    </source>
</evidence>
<comment type="catalytic activity">
    <reaction evidence="10">
        <text>an S-substituted L-cysteinylglycine + H2O = an S-substituted L-cysteine + glycine</text>
        <dbReference type="Rhea" id="RHEA:60444"/>
        <dbReference type="ChEBI" id="CHEBI:15377"/>
        <dbReference type="ChEBI" id="CHEBI:57305"/>
        <dbReference type="ChEBI" id="CHEBI:58717"/>
        <dbReference type="ChEBI" id="CHEBI:143103"/>
        <dbReference type="EC" id="3.4.13.23"/>
    </reaction>
    <physiologicalReaction direction="left-to-right" evidence="10">
        <dbReference type="Rhea" id="RHEA:60445"/>
    </physiologicalReaction>
</comment>
<name>A0AAN9T835_9HEMI</name>